<dbReference type="RefSeq" id="XP_041191260.1">
    <property type="nucleotide sequence ID" value="XM_041333055.1"/>
</dbReference>
<feature type="region of interest" description="Disordered" evidence="1">
    <location>
        <begin position="88"/>
        <end position="107"/>
    </location>
</feature>
<keyword evidence="2" id="KW-0732">Signal</keyword>
<comment type="caution">
    <text evidence="3">The sequence shown here is derived from an EMBL/GenBank/DDBJ whole genome shotgun (WGS) entry which is preliminary data.</text>
</comment>
<proteinExistence type="predicted"/>
<dbReference type="Pfam" id="PF18759">
    <property type="entry name" value="Plavaka"/>
    <property type="match status" value="1"/>
</dbReference>
<dbReference type="Proteomes" id="UP000807769">
    <property type="component" value="Unassembled WGS sequence"/>
</dbReference>
<evidence type="ECO:0000313" key="3">
    <source>
        <dbReference type="EMBL" id="KAG1813499.1"/>
    </source>
</evidence>
<reference evidence="3" key="1">
    <citation type="journal article" date="2020" name="New Phytol.">
        <title>Comparative genomics reveals dynamic genome evolution in host specialist ectomycorrhizal fungi.</title>
        <authorList>
            <person name="Lofgren L.A."/>
            <person name="Nguyen N.H."/>
            <person name="Vilgalys R."/>
            <person name="Ruytinx J."/>
            <person name="Liao H.L."/>
            <person name="Branco S."/>
            <person name="Kuo A."/>
            <person name="LaButti K."/>
            <person name="Lipzen A."/>
            <person name="Andreopoulos W."/>
            <person name="Pangilinan J."/>
            <person name="Riley R."/>
            <person name="Hundley H."/>
            <person name="Na H."/>
            <person name="Barry K."/>
            <person name="Grigoriev I.V."/>
            <person name="Stajich J.E."/>
            <person name="Kennedy P.G."/>
        </authorList>
    </citation>
    <scope>NUCLEOTIDE SEQUENCE</scope>
    <source>
        <strain evidence="3">MN1</strain>
    </source>
</reference>
<evidence type="ECO:0000313" key="4">
    <source>
        <dbReference type="Proteomes" id="UP000807769"/>
    </source>
</evidence>
<sequence length="216" mass="24309">MQRALLWPLALLLAFIFLSMPEIVPHTQVAWQDFSTFQVPCSNVGCKCFFKTTAGHTKHILSAHPIVSPPASPEPHISHPNNITDNPFQDSKLLGQPNGDGDEALQASPPPNIHTEFFGSGNLLYCNYHTSLNDHKDLYATINSITLGNVKWEGFSCTYTGKKPDGYPSWMDGTYDVWYQDLQEVILNMLANPAYANEMDYRPYHKYTTNGDEQQL</sequence>
<organism evidence="3 4">
    <name type="scientific">Suillus subaureus</name>
    <dbReference type="NCBI Taxonomy" id="48587"/>
    <lineage>
        <taxon>Eukaryota</taxon>
        <taxon>Fungi</taxon>
        <taxon>Dikarya</taxon>
        <taxon>Basidiomycota</taxon>
        <taxon>Agaricomycotina</taxon>
        <taxon>Agaricomycetes</taxon>
        <taxon>Agaricomycetidae</taxon>
        <taxon>Boletales</taxon>
        <taxon>Suillineae</taxon>
        <taxon>Suillaceae</taxon>
        <taxon>Suillus</taxon>
    </lineage>
</organism>
<dbReference type="InterPro" id="IPR041078">
    <property type="entry name" value="Plavaka"/>
</dbReference>
<name>A0A9P7JBW5_9AGAM</name>
<dbReference type="GeneID" id="64627072"/>
<keyword evidence="4" id="KW-1185">Reference proteome</keyword>
<accession>A0A9P7JBW5</accession>
<gene>
    <name evidence="3" type="ORF">BJ212DRAFT_1300913</name>
</gene>
<feature type="chain" id="PRO_5040232850" description="C2H2-type domain-containing protein" evidence="2">
    <location>
        <begin position="22"/>
        <end position="216"/>
    </location>
</feature>
<dbReference type="OrthoDB" id="3199698at2759"/>
<dbReference type="EMBL" id="JABBWG010000023">
    <property type="protein sequence ID" value="KAG1813499.1"/>
    <property type="molecule type" value="Genomic_DNA"/>
</dbReference>
<evidence type="ECO:0000256" key="2">
    <source>
        <dbReference type="SAM" id="SignalP"/>
    </source>
</evidence>
<evidence type="ECO:0000256" key="1">
    <source>
        <dbReference type="SAM" id="MobiDB-lite"/>
    </source>
</evidence>
<dbReference type="AlphaFoldDB" id="A0A9P7JBW5"/>
<protein>
    <recommendedName>
        <fullName evidence="5">C2H2-type domain-containing protein</fullName>
    </recommendedName>
</protein>
<evidence type="ECO:0008006" key="5">
    <source>
        <dbReference type="Google" id="ProtNLM"/>
    </source>
</evidence>
<feature type="signal peptide" evidence="2">
    <location>
        <begin position="1"/>
        <end position="21"/>
    </location>
</feature>